<dbReference type="AlphaFoldDB" id="A0A6J4S7F0"/>
<evidence type="ECO:0000256" key="2">
    <source>
        <dbReference type="ARBA" id="ARBA00022884"/>
    </source>
</evidence>
<keyword evidence="1 3" id="KW-0963">Cytoplasm</keyword>
<dbReference type="SUPFAM" id="SSF54814">
    <property type="entry name" value="Prokaryotic type KH domain (KH-domain type II)"/>
    <property type="match status" value="1"/>
</dbReference>
<dbReference type="Gene3D" id="3.30.300.20">
    <property type="match status" value="1"/>
</dbReference>
<name>A0A6J4S7F0_9ACTN</name>
<dbReference type="PANTHER" id="PTHR34654:SF1">
    <property type="entry name" value="RNA-BINDING PROTEIN KHPA"/>
    <property type="match status" value="1"/>
</dbReference>
<proteinExistence type="inferred from homology"/>
<dbReference type="GO" id="GO:0003723">
    <property type="term" value="F:RNA binding"/>
    <property type="evidence" value="ECO:0007669"/>
    <property type="project" value="UniProtKB-UniRule"/>
</dbReference>
<comment type="function">
    <text evidence="3">A probable RNA-binding protein.</text>
</comment>
<protein>
    <recommendedName>
        <fullName evidence="3">RNA-binding protein KhpA</fullName>
    </recommendedName>
    <alternativeName>
        <fullName evidence="3">KH-domain protein A</fullName>
    </alternativeName>
</protein>
<dbReference type="HAMAP" id="MF_00088">
    <property type="entry name" value="KhpA"/>
    <property type="match status" value="1"/>
</dbReference>
<dbReference type="InterPro" id="IPR009019">
    <property type="entry name" value="KH_sf_prok-type"/>
</dbReference>
<evidence type="ECO:0000256" key="1">
    <source>
        <dbReference type="ARBA" id="ARBA00022490"/>
    </source>
</evidence>
<dbReference type="PANTHER" id="PTHR34654">
    <property type="entry name" value="UPF0109 PROTEIN SCO5592"/>
    <property type="match status" value="1"/>
</dbReference>
<dbReference type="GO" id="GO:0005737">
    <property type="term" value="C:cytoplasm"/>
    <property type="evidence" value="ECO:0007669"/>
    <property type="project" value="UniProtKB-SubCell"/>
</dbReference>
<sequence>MAELIAFLARALVDKPDAVSVAQFEEEDGTLVLELTVAEEDVGQVIGRGGRTVSALRQVARASGTKQGRRVLVDVVD</sequence>
<dbReference type="InterPro" id="IPR015946">
    <property type="entry name" value="KH_dom-like_a/b"/>
</dbReference>
<comment type="subcellular location">
    <subcellularLocation>
        <location evidence="3">Cytoplasm</location>
    </subcellularLocation>
</comment>
<gene>
    <name evidence="3" type="primary">khpA</name>
    <name evidence="4" type="ORF">AVDCRST_MAG45-774</name>
</gene>
<dbReference type="EMBL" id="CADCVU010000068">
    <property type="protein sequence ID" value="CAA9491475.1"/>
    <property type="molecule type" value="Genomic_DNA"/>
</dbReference>
<dbReference type="PROSITE" id="PS50084">
    <property type="entry name" value="KH_TYPE_1"/>
    <property type="match status" value="1"/>
</dbReference>
<accession>A0A6J4S7F0</accession>
<dbReference type="Pfam" id="PF13083">
    <property type="entry name" value="KH_KhpA-B"/>
    <property type="match status" value="1"/>
</dbReference>
<organism evidence="4">
    <name type="scientific">uncultured Solirubrobacterales bacterium</name>
    <dbReference type="NCBI Taxonomy" id="768556"/>
    <lineage>
        <taxon>Bacteria</taxon>
        <taxon>Bacillati</taxon>
        <taxon>Actinomycetota</taxon>
        <taxon>Thermoleophilia</taxon>
        <taxon>Solirubrobacterales</taxon>
        <taxon>environmental samples</taxon>
    </lineage>
</organism>
<comment type="similarity">
    <text evidence="3">Belongs to the KhpA RNA-binding protein family.</text>
</comment>
<keyword evidence="2 3" id="KW-0694">RNA-binding</keyword>
<evidence type="ECO:0000256" key="3">
    <source>
        <dbReference type="HAMAP-Rule" id="MF_00088"/>
    </source>
</evidence>
<evidence type="ECO:0000313" key="4">
    <source>
        <dbReference type="EMBL" id="CAA9491475.1"/>
    </source>
</evidence>
<reference evidence="4" key="1">
    <citation type="submission" date="2020-02" db="EMBL/GenBank/DDBJ databases">
        <authorList>
            <person name="Meier V. D."/>
        </authorList>
    </citation>
    <scope>NUCLEOTIDE SEQUENCE</scope>
    <source>
        <strain evidence="4">AVDCRST_MAG45</strain>
    </source>
</reference>
<dbReference type="CDD" id="cd22533">
    <property type="entry name" value="KH-II_YlqC-like"/>
    <property type="match status" value="1"/>
</dbReference>
<dbReference type="InterPro" id="IPR020627">
    <property type="entry name" value="KhpA"/>
</dbReference>